<dbReference type="Pfam" id="PF01208">
    <property type="entry name" value="URO-D"/>
    <property type="match status" value="1"/>
</dbReference>
<name>A0A7C5Z7E1_9FIRM</name>
<proteinExistence type="predicted"/>
<dbReference type="PANTHER" id="PTHR47099">
    <property type="entry name" value="METHYLCOBAMIDE:COM METHYLTRANSFERASE MTBA"/>
    <property type="match status" value="1"/>
</dbReference>
<comment type="caution">
    <text evidence="2">The sequence shown here is derived from an EMBL/GenBank/DDBJ whole genome shotgun (WGS) entry which is preliminary data.</text>
</comment>
<accession>A0A7C5Z7E1</accession>
<evidence type="ECO:0000313" key="2">
    <source>
        <dbReference type="EMBL" id="HHS02574.1"/>
    </source>
</evidence>
<dbReference type="AlphaFoldDB" id="A0A7C5Z7E1"/>
<sequence length="361" mass="42092">MDLSKFNVKRFWEENDFCRFNFDKKTRIPIHFWLDDHFLFELVGPFSTVDYYADKSYRLQIHKKANDVLERELGRRFYSEEELDPPEPTRFEVVMGSKVVISEGGTPWLEAAIESLDEVKNFIEKMEKIDIKKVITPELLKAKEDYEKATGKKLRWGHITRGPATIATSLLGTTNLCMLLMDEPELMDEFFRILKEKLVEYIKTLRSYCEVEYNGIAINDDNCFLFSPKLYERYCAPILENLFKNFAPRKEDMRYQHSDSNMQHLIPILDELGVNSVNFGPEIHPATIRKLMPHALIYGQMPPFVLRNGSAEEIIEYVKRDMQVLKEDGNFIETPAGSVASGTPLENIKIYMWAVQEFGKI</sequence>
<dbReference type="Gene3D" id="3.20.20.210">
    <property type="match status" value="1"/>
</dbReference>
<dbReference type="PANTHER" id="PTHR47099:SF1">
    <property type="entry name" value="METHYLCOBAMIDE:COM METHYLTRANSFERASE MTBA"/>
    <property type="match status" value="1"/>
</dbReference>
<dbReference type="GO" id="GO:0006779">
    <property type="term" value="P:porphyrin-containing compound biosynthetic process"/>
    <property type="evidence" value="ECO:0007669"/>
    <property type="project" value="InterPro"/>
</dbReference>
<gene>
    <name evidence="2" type="ORF">ENL71_08870</name>
</gene>
<dbReference type="InterPro" id="IPR038071">
    <property type="entry name" value="UROD/MetE-like_sf"/>
</dbReference>
<dbReference type="SUPFAM" id="SSF51726">
    <property type="entry name" value="UROD/MetE-like"/>
    <property type="match status" value="1"/>
</dbReference>
<dbReference type="InterPro" id="IPR000257">
    <property type="entry name" value="Uroporphyrinogen_deCOase"/>
</dbReference>
<dbReference type="GO" id="GO:0004853">
    <property type="term" value="F:uroporphyrinogen decarboxylase activity"/>
    <property type="evidence" value="ECO:0007669"/>
    <property type="project" value="InterPro"/>
</dbReference>
<evidence type="ECO:0000259" key="1">
    <source>
        <dbReference type="Pfam" id="PF01208"/>
    </source>
</evidence>
<dbReference type="EMBL" id="DRUZ01000100">
    <property type="protein sequence ID" value="HHS02574.1"/>
    <property type="molecule type" value="Genomic_DNA"/>
</dbReference>
<feature type="domain" description="Uroporphyrinogen decarboxylase (URO-D)" evidence="1">
    <location>
        <begin position="94"/>
        <end position="357"/>
    </location>
</feature>
<organism evidence="2">
    <name type="scientific">Caldicellulosiruptor owensensis</name>
    <dbReference type="NCBI Taxonomy" id="55205"/>
    <lineage>
        <taxon>Bacteria</taxon>
        <taxon>Bacillati</taxon>
        <taxon>Bacillota</taxon>
        <taxon>Bacillota incertae sedis</taxon>
        <taxon>Caldicellulosiruptorales</taxon>
        <taxon>Caldicellulosiruptoraceae</taxon>
        <taxon>Caldicellulosiruptor</taxon>
    </lineage>
</organism>
<reference evidence="2" key="1">
    <citation type="journal article" date="2020" name="mSystems">
        <title>Genome- and Community-Level Interaction Insights into Carbon Utilization and Element Cycling Functions of Hydrothermarchaeota in Hydrothermal Sediment.</title>
        <authorList>
            <person name="Zhou Z."/>
            <person name="Liu Y."/>
            <person name="Xu W."/>
            <person name="Pan J."/>
            <person name="Luo Z.H."/>
            <person name="Li M."/>
        </authorList>
    </citation>
    <scope>NUCLEOTIDE SEQUENCE [LARGE SCALE GENOMIC DNA]</scope>
    <source>
        <strain evidence="2">SpSt-102</strain>
    </source>
</reference>
<dbReference type="InterPro" id="IPR052024">
    <property type="entry name" value="Methanogen_methyltrans"/>
</dbReference>
<protein>
    <submittedName>
        <fullName evidence="2">Uroporphyrinogen III decarboxylase</fullName>
    </submittedName>
</protein>